<dbReference type="Proteomes" id="UP000629468">
    <property type="component" value="Unassembled WGS sequence"/>
</dbReference>
<dbReference type="AlphaFoldDB" id="A0A8H7F2E6"/>
<evidence type="ECO:0000256" key="7">
    <source>
        <dbReference type="SAM" id="MobiDB-lite"/>
    </source>
</evidence>
<dbReference type="InterPro" id="IPR013219">
    <property type="entry name" value="Ribosomal_mS33"/>
</dbReference>
<keyword evidence="3" id="KW-0689">Ribosomal protein</keyword>
<comment type="caution">
    <text evidence="8">The sequence shown here is derived from an EMBL/GenBank/DDBJ whole genome shotgun (WGS) entry which is preliminary data.</text>
</comment>
<organism evidence="8 9">
    <name type="scientific">Agaricus bisporus var. burnettii</name>
    <dbReference type="NCBI Taxonomy" id="192524"/>
    <lineage>
        <taxon>Eukaryota</taxon>
        <taxon>Fungi</taxon>
        <taxon>Dikarya</taxon>
        <taxon>Basidiomycota</taxon>
        <taxon>Agaricomycotina</taxon>
        <taxon>Agaricomycetes</taxon>
        <taxon>Agaricomycetidae</taxon>
        <taxon>Agaricales</taxon>
        <taxon>Agaricineae</taxon>
        <taxon>Agaricaceae</taxon>
        <taxon>Agaricus</taxon>
    </lineage>
</organism>
<name>A0A8H7F2E6_AGABI</name>
<feature type="compositionally biased region" description="Basic residues" evidence="7">
    <location>
        <begin position="88"/>
        <end position="100"/>
    </location>
</feature>
<feature type="region of interest" description="Disordered" evidence="7">
    <location>
        <begin position="79"/>
        <end position="112"/>
    </location>
</feature>
<gene>
    <name evidence="8" type="ORF">Agabi119p4_5738</name>
</gene>
<keyword evidence="4" id="KW-0496">Mitochondrion</keyword>
<dbReference type="GO" id="GO:1990904">
    <property type="term" value="C:ribonucleoprotein complex"/>
    <property type="evidence" value="ECO:0007669"/>
    <property type="project" value="UniProtKB-KW"/>
</dbReference>
<evidence type="ECO:0000256" key="5">
    <source>
        <dbReference type="ARBA" id="ARBA00023274"/>
    </source>
</evidence>
<feature type="compositionally biased region" description="Basic and acidic residues" evidence="7">
    <location>
        <begin position="101"/>
        <end position="112"/>
    </location>
</feature>
<comment type="similarity">
    <text evidence="2">Belongs to the mitochondrion-specific ribosomal protein mS33 family.</text>
</comment>
<sequence length="112" mass="12903">METQKFPGSLFARVCPSSLYHVAVAQRTRKTPRRAQTSAKYLRRHLRGPAMVAYYPPKIDIAAIVRQYPSLEMVNEDEQTRLEDIEFKKKRGKGAPKKAKTKSDSRRAGKRR</sequence>
<evidence type="ECO:0000256" key="2">
    <source>
        <dbReference type="ARBA" id="ARBA00008970"/>
    </source>
</evidence>
<evidence type="ECO:0000256" key="3">
    <source>
        <dbReference type="ARBA" id="ARBA00022980"/>
    </source>
</evidence>
<dbReference type="EMBL" id="JABXXO010000007">
    <property type="protein sequence ID" value="KAF7773571.1"/>
    <property type="molecule type" value="Genomic_DNA"/>
</dbReference>
<evidence type="ECO:0000313" key="8">
    <source>
        <dbReference type="EMBL" id="KAF7773571.1"/>
    </source>
</evidence>
<accession>A0A8H7F2E6</accession>
<dbReference type="Pfam" id="PF08293">
    <property type="entry name" value="MRP-S33"/>
    <property type="match status" value="1"/>
</dbReference>
<evidence type="ECO:0000313" key="9">
    <source>
        <dbReference type="Proteomes" id="UP000629468"/>
    </source>
</evidence>
<dbReference type="GO" id="GO:0005840">
    <property type="term" value="C:ribosome"/>
    <property type="evidence" value="ECO:0007669"/>
    <property type="project" value="UniProtKB-KW"/>
</dbReference>
<proteinExistence type="inferred from homology"/>
<evidence type="ECO:0000256" key="4">
    <source>
        <dbReference type="ARBA" id="ARBA00023128"/>
    </source>
</evidence>
<reference evidence="8 9" key="1">
    <citation type="journal article" name="Sci. Rep.">
        <title>Telomere-to-telomere assembled and centromere annotated genomes of the two main subspecies of the button mushroom Agaricus bisporus reveal especially polymorphic chromosome ends.</title>
        <authorList>
            <person name="Sonnenberg A.S.M."/>
            <person name="Sedaghat-Telgerd N."/>
            <person name="Lavrijssen B."/>
            <person name="Ohm R.A."/>
            <person name="Hendrickx P.M."/>
            <person name="Scholtmeijer K."/>
            <person name="Baars J.J.P."/>
            <person name="van Peer A."/>
        </authorList>
    </citation>
    <scope>NUCLEOTIDE SEQUENCE [LARGE SCALE GENOMIC DNA]</scope>
    <source>
        <strain evidence="8 9">H119_p4</strain>
    </source>
</reference>
<evidence type="ECO:0000256" key="6">
    <source>
        <dbReference type="ARBA" id="ARBA00035132"/>
    </source>
</evidence>
<comment type="subcellular location">
    <subcellularLocation>
        <location evidence="1">Mitochondrion</location>
    </subcellularLocation>
</comment>
<keyword evidence="5" id="KW-0687">Ribonucleoprotein</keyword>
<dbReference type="PANTHER" id="PTHR13362:SF2">
    <property type="entry name" value="SMALL RIBOSOMAL SUBUNIT PROTEIN MS33"/>
    <property type="match status" value="1"/>
</dbReference>
<dbReference type="PANTHER" id="PTHR13362">
    <property type="entry name" value="MITOCHONDRIAL RIBOSOMAL PROTEIN S33"/>
    <property type="match status" value="1"/>
</dbReference>
<evidence type="ECO:0000256" key="1">
    <source>
        <dbReference type="ARBA" id="ARBA00004173"/>
    </source>
</evidence>
<protein>
    <recommendedName>
        <fullName evidence="6">Small ribosomal subunit protein mS33</fullName>
    </recommendedName>
</protein>
<dbReference type="GO" id="GO:0005739">
    <property type="term" value="C:mitochondrion"/>
    <property type="evidence" value="ECO:0007669"/>
    <property type="project" value="UniProtKB-SubCell"/>
</dbReference>